<sequence length="172" mass="19219">MSNKRIFGDSLRDMDKQSKFSLEVPMDIAASLTLDNLSEQNLLAPYDFIENERIHYGMSKDDVYLLKPTVEYNKGWLYTVSYVYVHEVAAGANVVAALTTVAGAATLVAVALGFLASDPDKSEDFFKKIDNEFLSKISRKALKTGGVSYLKDVIEQFVQTVREYNNLGEVNE</sequence>
<evidence type="ECO:0000313" key="3">
    <source>
        <dbReference type="Proteomes" id="UP000035346"/>
    </source>
</evidence>
<dbReference type="Proteomes" id="UP000255140">
    <property type="component" value="Unassembled WGS sequence"/>
</dbReference>
<evidence type="ECO:0000313" key="1">
    <source>
        <dbReference type="EMBL" id="KLL36589.1"/>
    </source>
</evidence>
<dbReference type="Proteomes" id="UP000035346">
    <property type="component" value="Unassembled WGS sequence"/>
</dbReference>
<comment type="caution">
    <text evidence="1">The sequence shown here is derived from an EMBL/GenBank/DDBJ whole genome shotgun (WGS) entry which is preliminary data.</text>
</comment>
<accession>A0A837KYW0</accession>
<proteinExistence type="predicted"/>
<dbReference type="EMBL" id="LBKL01000083">
    <property type="protein sequence ID" value="KLL36589.1"/>
    <property type="molecule type" value="Genomic_DNA"/>
</dbReference>
<dbReference type="AlphaFoldDB" id="A0A837KYW0"/>
<dbReference type="RefSeq" id="WP_000066789.1">
    <property type="nucleotide sequence ID" value="NZ_CP026082.1"/>
</dbReference>
<protein>
    <submittedName>
        <fullName evidence="1">Uncharacterized protein</fullName>
    </submittedName>
</protein>
<evidence type="ECO:0000313" key="2">
    <source>
        <dbReference type="EMBL" id="SUN30303.1"/>
    </source>
</evidence>
<name>A0A837KYW0_STRAG</name>
<reference evidence="1 3" key="1">
    <citation type="journal article" date="2015" name="PLoS ONE">
        <title>Genomic analysis reveals the molecular basis for capsule loss in the group B streptococcus population.</title>
        <authorList>
            <consortium name="DEVANI Consortium"/>
            <person name="Rosini R."/>
            <person name="Campisi E."/>
            <person name="De Chiara M."/>
            <person name="Tettelin H."/>
            <person name="Rinaudo D."/>
            <person name="Toniolo C."/>
            <person name="Metruccio M."/>
            <person name="Guidotti S."/>
            <person name="Sorensen U.B."/>
            <person name="Kilian M."/>
            <person name="Ramirez M."/>
            <person name="Janulczyk R."/>
            <person name="Donati C."/>
            <person name="Grandi G."/>
            <person name="Margarit I."/>
        </authorList>
    </citation>
    <scope>NUCLEOTIDE SEQUENCE [LARGE SCALE GENOMIC DNA]</scope>
    <source>
        <strain evidence="1 3">DK-B-USS-215</strain>
    </source>
</reference>
<reference evidence="2 4" key="2">
    <citation type="submission" date="2018-06" db="EMBL/GenBank/DDBJ databases">
        <authorList>
            <consortium name="Pathogen Informatics"/>
            <person name="Doyle S."/>
        </authorList>
    </citation>
    <scope>NUCLEOTIDE SEQUENCE [LARGE SCALE GENOMIC DNA]</scope>
    <source>
        <strain evidence="2 4">NCTC9828</strain>
    </source>
</reference>
<dbReference type="EMBL" id="UHEW01000005">
    <property type="protein sequence ID" value="SUN30303.1"/>
    <property type="molecule type" value="Genomic_DNA"/>
</dbReference>
<organism evidence="1 3">
    <name type="scientific">Streptococcus agalactiae</name>
    <dbReference type="NCBI Taxonomy" id="1311"/>
    <lineage>
        <taxon>Bacteria</taxon>
        <taxon>Bacillati</taxon>
        <taxon>Bacillota</taxon>
        <taxon>Bacilli</taxon>
        <taxon>Lactobacillales</taxon>
        <taxon>Streptococcaceae</taxon>
        <taxon>Streptococcus</taxon>
    </lineage>
</organism>
<evidence type="ECO:0000313" key="4">
    <source>
        <dbReference type="Proteomes" id="UP000255140"/>
    </source>
</evidence>
<gene>
    <name evidence="2" type="ORF">NCTC9828_02333</name>
    <name evidence="1" type="ORF">WA04_08560</name>
</gene>